<name>A0A835XRE2_9CHLO</name>
<reference evidence="2" key="1">
    <citation type="journal article" date="2020" name="bioRxiv">
        <title>Comparative genomics of Chlamydomonas.</title>
        <authorList>
            <person name="Craig R.J."/>
            <person name="Hasan A.R."/>
            <person name="Ness R.W."/>
            <person name="Keightley P.D."/>
        </authorList>
    </citation>
    <scope>NUCLEOTIDE SEQUENCE</scope>
    <source>
        <strain evidence="2">CCAP 11/70</strain>
    </source>
</reference>
<sequence length="241" mass="23953">MAPALRVRTRAPGAPSTARPAARSSTGTPAPHAQPHHHHHHHHHRGPGGRVAHAARAARLRWALTGAVALGLVLLATEARARSLEGSSRGLKTYTHYCASPPCLPDTTTAGQDVNGPRFDMPAGTGSGPAYNAGAGSGPTAVLGEAVLPRPVQPAPQPFAPTVVGTGGINVISSNPISISNPITIKNPNVNFDKNAVGALGGGGIHGGGGYGLKGGLLQGAGQILGGVGAVAGALLGRRAG</sequence>
<proteinExistence type="predicted"/>
<feature type="compositionally biased region" description="Low complexity" evidence="1">
    <location>
        <begin position="10"/>
        <end position="33"/>
    </location>
</feature>
<evidence type="ECO:0000313" key="2">
    <source>
        <dbReference type="EMBL" id="KAG2488280.1"/>
    </source>
</evidence>
<evidence type="ECO:0000313" key="3">
    <source>
        <dbReference type="Proteomes" id="UP000612055"/>
    </source>
</evidence>
<protein>
    <submittedName>
        <fullName evidence="2">Uncharacterized protein</fullName>
    </submittedName>
</protein>
<dbReference type="EMBL" id="JAEHOE010000085">
    <property type="protein sequence ID" value="KAG2488280.1"/>
    <property type="molecule type" value="Genomic_DNA"/>
</dbReference>
<evidence type="ECO:0000256" key="1">
    <source>
        <dbReference type="SAM" id="MobiDB-lite"/>
    </source>
</evidence>
<comment type="caution">
    <text evidence="2">The sequence shown here is derived from an EMBL/GenBank/DDBJ whole genome shotgun (WGS) entry which is preliminary data.</text>
</comment>
<dbReference type="Proteomes" id="UP000612055">
    <property type="component" value="Unassembled WGS sequence"/>
</dbReference>
<gene>
    <name evidence="2" type="ORF">HYH03_013130</name>
</gene>
<accession>A0A835XRE2</accession>
<keyword evidence="3" id="KW-1185">Reference proteome</keyword>
<organism evidence="2 3">
    <name type="scientific">Edaphochlamys debaryana</name>
    <dbReference type="NCBI Taxonomy" id="47281"/>
    <lineage>
        <taxon>Eukaryota</taxon>
        <taxon>Viridiplantae</taxon>
        <taxon>Chlorophyta</taxon>
        <taxon>core chlorophytes</taxon>
        <taxon>Chlorophyceae</taxon>
        <taxon>CS clade</taxon>
        <taxon>Chlamydomonadales</taxon>
        <taxon>Chlamydomonadales incertae sedis</taxon>
        <taxon>Edaphochlamys</taxon>
    </lineage>
</organism>
<feature type="region of interest" description="Disordered" evidence="1">
    <location>
        <begin position="1"/>
        <end position="53"/>
    </location>
</feature>
<feature type="compositionally biased region" description="Basic residues" evidence="1">
    <location>
        <begin position="34"/>
        <end position="47"/>
    </location>
</feature>
<dbReference type="AlphaFoldDB" id="A0A835XRE2"/>